<feature type="signal peptide" evidence="1">
    <location>
        <begin position="1"/>
        <end position="20"/>
    </location>
</feature>
<keyword evidence="3" id="KW-1185">Reference proteome</keyword>
<dbReference type="Proteomes" id="UP000199705">
    <property type="component" value="Unassembled WGS sequence"/>
</dbReference>
<keyword evidence="1" id="KW-0732">Signal</keyword>
<proteinExistence type="predicted"/>
<organism evidence="2 3">
    <name type="scientific">Mucilaginibacter gossypii</name>
    <dbReference type="NCBI Taxonomy" id="551996"/>
    <lineage>
        <taxon>Bacteria</taxon>
        <taxon>Pseudomonadati</taxon>
        <taxon>Bacteroidota</taxon>
        <taxon>Sphingobacteriia</taxon>
        <taxon>Sphingobacteriales</taxon>
        <taxon>Sphingobacteriaceae</taxon>
        <taxon>Mucilaginibacter</taxon>
    </lineage>
</organism>
<evidence type="ECO:0000313" key="2">
    <source>
        <dbReference type="EMBL" id="SDG63790.1"/>
    </source>
</evidence>
<gene>
    <name evidence="2" type="ORF">SAMN05192573_104205</name>
</gene>
<reference evidence="3" key="1">
    <citation type="submission" date="2016-10" db="EMBL/GenBank/DDBJ databases">
        <authorList>
            <person name="Varghese N."/>
            <person name="Submissions S."/>
        </authorList>
    </citation>
    <scope>NUCLEOTIDE SEQUENCE [LARGE SCALE GENOMIC DNA]</scope>
    <source>
        <strain evidence="3">Gh-67</strain>
    </source>
</reference>
<dbReference type="EMBL" id="FNCG01000004">
    <property type="protein sequence ID" value="SDG63790.1"/>
    <property type="molecule type" value="Genomic_DNA"/>
</dbReference>
<accession>A0A1G7VY46</accession>
<sequence length="103" mass="12003">MKKLIITVCILAFAAAAVQAQNKITNVRGFWVVEHNINLPRVQTIKFYNDNNKLIYEETVYSKLNIKKKKTRLALDQVLDRLNERTAYVESKNLVMLSLDLRH</sequence>
<dbReference type="STRING" id="551996.SAMN05192573_104205"/>
<evidence type="ECO:0000256" key="1">
    <source>
        <dbReference type="SAM" id="SignalP"/>
    </source>
</evidence>
<dbReference type="AlphaFoldDB" id="A0A1G7VY46"/>
<evidence type="ECO:0000313" key="3">
    <source>
        <dbReference type="Proteomes" id="UP000199705"/>
    </source>
</evidence>
<name>A0A1G7VY46_9SPHI</name>
<dbReference type="RefSeq" id="WP_139159988.1">
    <property type="nucleotide sequence ID" value="NZ_FNCG01000004.1"/>
</dbReference>
<feature type="chain" id="PRO_5011712681" evidence="1">
    <location>
        <begin position="21"/>
        <end position="103"/>
    </location>
</feature>
<protein>
    <submittedName>
        <fullName evidence="2">Uncharacterized protein</fullName>
    </submittedName>
</protein>